<dbReference type="GO" id="GO:0016747">
    <property type="term" value="F:acyltransferase activity, transferring groups other than amino-acyl groups"/>
    <property type="evidence" value="ECO:0007669"/>
    <property type="project" value="InterPro"/>
</dbReference>
<dbReference type="EMBL" id="VTFY01000009">
    <property type="protein sequence ID" value="MRX83093.1"/>
    <property type="molecule type" value="Genomic_DNA"/>
</dbReference>
<keyword evidence="6 7" id="KW-0472">Membrane</keyword>
<dbReference type="Pfam" id="PF00583">
    <property type="entry name" value="Acetyltransf_1"/>
    <property type="match status" value="1"/>
</dbReference>
<evidence type="ECO:0000256" key="3">
    <source>
        <dbReference type="ARBA" id="ARBA00022475"/>
    </source>
</evidence>
<feature type="transmembrane region" description="Helical" evidence="7">
    <location>
        <begin position="89"/>
        <end position="108"/>
    </location>
</feature>
<feature type="transmembrane region" description="Helical" evidence="7">
    <location>
        <begin position="114"/>
        <end position="136"/>
    </location>
</feature>
<dbReference type="SUPFAM" id="SSF55729">
    <property type="entry name" value="Acyl-CoA N-acyltransferases (Nat)"/>
    <property type="match status" value="1"/>
</dbReference>
<dbReference type="InterPro" id="IPR016181">
    <property type="entry name" value="Acyl_CoA_acyltransferase"/>
</dbReference>
<dbReference type="InterPro" id="IPR037185">
    <property type="entry name" value="EmrE-like"/>
</dbReference>
<feature type="transmembrane region" description="Helical" evidence="7">
    <location>
        <begin position="205"/>
        <end position="225"/>
    </location>
</feature>
<keyword evidence="9" id="KW-0808">Transferase</keyword>
<evidence type="ECO:0000256" key="5">
    <source>
        <dbReference type="ARBA" id="ARBA00022989"/>
    </source>
</evidence>
<feature type="transmembrane region" description="Helical" evidence="7">
    <location>
        <begin position="52"/>
        <end position="77"/>
    </location>
</feature>
<feature type="transmembrane region" description="Helical" evidence="7">
    <location>
        <begin position="177"/>
        <end position="193"/>
    </location>
</feature>
<evidence type="ECO:0000256" key="1">
    <source>
        <dbReference type="ARBA" id="ARBA00004651"/>
    </source>
</evidence>
<dbReference type="InterPro" id="IPR000182">
    <property type="entry name" value="GNAT_dom"/>
</dbReference>
<feature type="transmembrane region" description="Helical" evidence="7">
    <location>
        <begin position="291"/>
        <end position="308"/>
    </location>
</feature>
<organism evidence="9 10">
    <name type="scientific">Eggerthella guodeyinii</name>
    <dbReference type="NCBI Taxonomy" id="2690837"/>
    <lineage>
        <taxon>Bacteria</taxon>
        <taxon>Bacillati</taxon>
        <taxon>Actinomycetota</taxon>
        <taxon>Coriobacteriia</taxon>
        <taxon>Eggerthellales</taxon>
        <taxon>Eggerthellaceae</taxon>
        <taxon>Eggerthella</taxon>
    </lineage>
</organism>
<feature type="transmembrane region" description="Helical" evidence="7">
    <location>
        <begin position="148"/>
        <end position="165"/>
    </location>
</feature>
<evidence type="ECO:0000313" key="10">
    <source>
        <dbReference type="Proteomes" id="UP000438093"/>
    </source>
</evidence>
<keyword evidence="3" id="KW-1003">Cell membrane</keyword>
<comment type="subcellular location">
    <subcellularLocation>
        <location evidence="1">Cell membrane</location>
        <topology evidence="1">Multi-pass membrane protein</topology>
    </subcellularLocation>
</comment>
<sequence length="523" mass="56605">MREVGSIKVAEMAAAAGNRHVARGVVCALAGGICWGFSGTCAQLLMNDYGAPATWITCVRMVIAAVFFLFLTAVRNWRDLVAVFRDWRSLVQIAAFAIFGVLLTQLSYLNAISYTSAGVGTTIEQVGLVLIMLYVCVRAKRLPRLREAAGLVFALGGMLIIATQGEIDQLAIPAEGLAWGLVSAVALTFYTLMPVRVLKKWGSMLVTGLAMLFGGSAASVVVQPWTMPVNLPLGGIAALVAIVIVGTLGAYMLYLQGVNDAGPVKASLLCCVEPVSAMILALAWLHTPVSAWDLAGCALIVVMIFLVTEREPKAEPAAAGEAALAGAYDDDPPLFAGRASVLGYYTSRPAEREDFERAAALLDVGHRTFAELGIDEGRGKKYPSARRLMHSIKNSTTHVIEDAHGHMIAMFAVSFSPDKNYERPIDGAWLTDTSAQPQPYAELHWVAVDYPARRRGVGMFILDKADQIARAGGRASIRADVYELNEPMQNLLEKHGYERCGTIVIKDVFGREKRRVGYERLLR</sequence>
<feature type="transmembrane region" description="Helical" evidence="7">
    <location>
        <begin position="21"/>
        <end position="46"/>
    </location>
</feature>
<dbReference type="Gene3D" id="3.40.630.30">
    <property type="match status" value="1"/>
</dbReference>
<dbReference type="SUPFAM" id="SSF103481">
    <property type="entry name" value="Multidrug resistance efflux transporter EmrE"/>
    <property type="match status" value="2"/>
</dbReference>
<dbReference type="Proteomes" id="UP000438093">
    <property type="component" value="Unassembled WGS sequence"/>
</dbReference>
<comment type="similarity">
    <text evidence="2">Belongs to the EamA transporter family.</text>
</comment>
<accession>A0A6N7RP12</accession>
<evidence type="ECO:0000259" key="8">
    <source>
        <dbReference type="PROSITE" id="PS51186"/>
    </source>
</evidence>
<dbReference type="PANTHER" id="PTHR32322">
    <property type="entry name" value="INNER MEMBRANE TRANSPORTER"/>
    <property type="match status" value="1"/>
</dbReference>
<dbReference type="InterPro" id="IPR000620">
    <property type="entry name" value="EamA_dom"/>
</dbReference>
<dbReference type="AlphaFoldDB" id="A0A6N7RP12"/>
<keyword evidence="5 7" id="KW-1133">Transmembrane helix</keyword>
<gene>
    <name evidence="9" type="ORF">GJG86_11405</name>
</gene>
<evidence type="ECO:0000256" key="6">
    <source>
        <dbReference type="ARBA" id="ARBA00023136"/>
    </source>
</evidence>
<proteinExistence type="inferred from homology"/>
<dbReference type="Pfam" id="PF00892">
    <property type="entry name" value="EamA"/>
    <property type="match status" value="2"/>
</dbReference>
<evidence type="ECO:0000313" key="9">
    <source>
        <dbReference type="EMBL" id="MRX83093.1"/>
    </source>
</evidence>
<keyword evidence="10" id="KW-1185">Reference proteome</keyword>
<reference evidence="10" key="1">
    <citation type="submission" date="2019-08" db="EMBL/GenBank/DDBJ databases">
        <title>Arthrobacter sp. nov., isolated from plateau pika and Tibetan wild ass.</title>
        <authorList>
            <person name="Ge Y."/>
        </authorList>
    </citation>
    <scope>NUCLEOTIDE SEQUENCE [LARGE SCALE GENOMIC DNA]</scope>
    <source>
        <strain evidence="10">HF-4214</strain>
    </source>
</reference>
<evidence type="ECO:0000256" key="2">
    <source>
        <dbReference type="ARBA" id="ARBA00007362"/>
    </source>
</evidence>
<protein>
    <submittedName>
        <fullName evidence="9">GNAT family N-acetyltransferase</fullName>
    </submittedName>
</protein>
<keyword evidence="4 7" id="KW-0812">Transmembrane</keyword>
<evidence type="ECO:0000256" key="4">
    <source>
        <dbReference type="ARBA" id="ARBA00022692"/>
    </source>
</evidence>
<name>A0A6N7RP12_9ACTN</name>
<evidence type="ECO:0000256" key="7">
    <source>
        <dbReference type="SAM" id="Phobius"/>
    </source>
</evidence>
<dbReference type="PANTHER" id="PTHR32322:SF18">
    <property type="entry name" value="S-ADENOSYLMETHIONINE_S-ADENOSYLHOMOCYSTEINE TRANSPORTER"/>
    <property type="match status" value="1"/>
</dbReference>
<feature type="transmembrane region" description="Helical" evidence="7">
    <location>
        <begin position="231"/>
        <end position="254"/>
    </location>
</feature>
<dbReference type="InterPro" id="IPR050638">
    <property type="entry name" value="AA-Vitamin_Transporters"/>
</dbReference>
<feature type="transmembrane region" description="Helical" evidence="7">
    <location>
        <begin position="266"/>
        <end position="285"/>
    </location>
</feature>
<dbReference type="CDD" id="cd04301">
    <property type="entry name" value="NAT_SF"/>
    <property type="match status" value="1"/>
</dbReference>
<feature type="domain" description="N-acetyltransferase" evidence="8">
    <location>
        <begin position="345"/>
        <end position="523"/>
    </location>
</feature>
<dbReference type="PROSITE" id="PS51186">
    <property type="entry name" value="GNAT"/>
    <property type="match status" value="1"/>
</dbReference>
<dbReference type="GO" id="GO:0005886">
    <property type="term" value="C:plasma membrane"/>
    <property type="evidence" value="ECO:0007669"/>
    <property type="project" value="UniProtKB-SubCell"/>
</dbReference>
<comment type="caution">
    <text evidence="9">The sequence shown here is derived from an EMBL/GenBank/DDBJ whole genome shotgun (WGS) entry which is preliminary data.</text>
</comment>